<accession>A0A1F6EXK8</accession>
<evidence type="ECO:0000256" key="2">
    <source>
        <dbReference type="ARBA" id="ARBA00022692"/>
    </source>
</evidence>
<dbReference type="PANTHER" id="PTHR39157:SF1">
    <property type="entry name" value="DOXX FAMILY PROTEIN"/>
    <property type="match status" value="1"/>
</dbReference>
<reference evidence="6 7" key="1">
    <citation type="journal article" date="2016" name="Nat. Commun.">
        <title>Thousands of microbial genomes shed light on interconnected biogeochemical processes in an aquifer system.</title>
        <authorList>
            <person name="Anantharaman K."/>
            <person name="Brown C.T."/>
            <person name="Hug L.A."/>
            <person name="Sharon I."/>
            <person name="Castelle C.J."/>
            <person name="Probst A.J."/>
            <person name="Thomas B.C."/>
            <person name="Singh A."/>
            <person name="Wilkins M.J."/>
            <person name="Karaoz U."/>
            <person name="Brodie E.L."/>
            <person name="Williams K.H."/>
            <person name="Hubbard S.S."/>
            <person name="Banfield J.F."/>
        </authorList>
    </citation>
    <scope>NUCLEOTIDE SEQUENCE [LARGE SCALE GENOMIC DNA]</scope>
</reference>
<organism evidence="6 7">
    <name type="scientific">Candidatus Kaiserbacteria bacterium RIFCSPLOWO2_01_FULL_52_12b</name>
    <dbReference type="NCBI Taxonomy" id="1798509"/>
    <lineage>
        <taxon>Bacteria</taxon>
        <taxon>Candidatus Kaiseribacteriota</taxon>
    </lineage>
</organism>
<dbReference type="EMBL" id="MFLW01000016">
    <property type="protein sequence ID" value="OGG78292.1"/>
    <property type="molecule type" value="Genomic_DNA"/>
</dbReference>
<keyword evidence="4 5" id="KW-0472">Membrane</keyword>
<keyword evidence="2 5" id="KW-0812">Transmembrane</keyword>
<feature type="transmembrane region" description="Helical" evidence="5">
    <location>
        <begin position="12"/>
        <end position="32"/>
    </location>
</feature>
<dbReference type="AlphaFoldDB" id="A0A1F6EXK8"/>
<evidence type="ECO:0000256" key="4">
    <source>
        <dbReference type="ARBA" id="ARBA00023136"/>
    </source>
</evidence>
<dbReference type="InterPro" id="IPR032808">
    <property type="entry name" value="DoxX"/>
</dbReference>
<comment type="subcellular location">
    <subcellularLocation>
        <location evidence="1">Membrane</location>
        <topology evidence="1">Multi-pass membrane protein</topology>
    </subcellularLocation>
</comment>
<dbReference type="GO" id="GO:0016020">
    <property type="term" value="C:membrane"/>
    <property type="evidence" value="ECO:0007669"/>
    <property type="project" value="UniProtKB-SubCell"/>
</dbReference>
<sequence>MKHNTIEQSSFVHLFTASTASAPFWFLVRLYVGYEWLMAGWDKVMNPVWFGSGAGAAIKGFVAGALSKTTGAHPDVQMWYASFLNTAVLPYPVVWSNAIAVGEVLVGLGLIVGLFTGIAAFFGFFMNLNFLLAGTVSINPILMVLALSLMLSRRVAGHWGLDRYARPFLKQIIRSYWHPLKT</sequence>
<proteinExistence type="predicted"/>
<dbReference type="PANTHER" id="PTHR39157">
    <property type="entry name" value="INTEGRAL MEMBRANE PROTEIN-RELATED"/>
    <property type="match status" value="1"/>
</dbReference>
<evidence type="ECO:0000256" key="3">
    <source>
        <dbReference type="ARBA" id="ARBA00022989"/>
    </source>
</evidence>
<protein>
    <recommendedName>
        <fullName evidence="8">DoxX family protein</fullName>
    </recommendedName>
</protein>
<keyword evidence="3 5" id="KW-1133">Transmembrane helix</keyword>
<feature type="transmembrane region" description="Helical" evidence="5">
    <location>
        <begin position="104"/>
        <end position="124"/>
    </location>
</feature>
<evidence type="ECO:0008006" key="8">
    <source>
        <dbReference type="Google" id="ProtNLM"/>
    </source>
</evidence>
<dbReference type="Pfam" id="PF07681">
    <property type="entry name" value="DoxX"/>
    <property type="match status" value="1"/>
</dbReference>
<name>A0A1F6EXK8_9BACT</name>
<gene>
    <name evidence="6" type="ORF">A3A36_03010</name>
</gene>
<feature type="transmembrane region" description="Helical" evidence="5">
    <location>
        <begin position="78"/>
        <end position="97"/>
    </location>
</feature>
<dbReference type="Proteomes" id="UP000178811">
    <property type="component" value="Unassembled WGS sequence"/>
</dbReference>
<feature type="transmembrane region" description="Helical" evidence="5">
    <location>
        <begin position="44"/>
        <end position="66"/>
    </location>
</feature>
<comment type="caution">
    <text evidence="6">The sequence shown here is derived from an EMBL/GenBank/DDBJ whole genome shotgun (WGS) entry which is preliminary data.</text>
</comment>
<feature type="transmembrane region" description="Helical" evidence="5">
    <location>
        <begin position="130"/>
        <end position="151"/>
    </location>
</feature>
<evidence type="ECO:0000313" key="6">
    <source>
        <dbReference type="EMBL" id="OGG78292.1"/>
    </source>
</evidence>
<evidence type="ECO:0000313" key="7">
    <source>
        <dbReference type="Proteomes" id="UP000178811"/>
    </source>
</evidence>
<evidence type="ECO:0000256" key="1">
    <source>
        <dbReference type="ARBA" id="ARBA00004141"/>
    </source>
</evidence>
<evidence type="ECO:0000256" key="5">
    <source>
        <dbReference type="SAM" id="Phobius"/>
    </source>
</evidence>